<dbReference type="GeneID" id="56079361"/>
<sequence>MSEHESDTQEVTEAQISRAGVFGYDAKGRAHQFDRVRARIIVTVDGEVDHVEDLAQHRVVNWIDYVASKCGWIDQWWTNTDSLDSMQRHQAARARAADIQCQQAATEAAD</sequence>
<dbReference type="EMBL" id="CP058910">
    <property type="protein sequence ID" value="QLH78665.1"/>
    <property type="molecule type" value="Genomic_DNA"/>
</dbReference>
<dbReference type="OrthoDB" id="316086at2157"/>
<dbReference type="RefSeq" id="WP_179908544.1">
    <property type="nucleotide sequence ID" value="NZ_CP058910.1"/>
</dbReference>
<protein>
    <submittedName>
        <fullName evidence="1">Uncharacterized protein</fullName>
    </submittedName>
</protein>
<evidence type="ECO:0000313" key="2">
    <source>
        <dbReference type="Proteomes" id="UP000509667"/>
    </source>
</evidence>
<keyword evidence="2" id="KW-1185">Reference proteome</keyword>
<gene>
    <name evidence="1" type="ORF">HZS55_15820</name>
</gene>
<proteinExistence type="predicted"/>
<dbReference type="AlphaFoldDB" id="A0A7D5P630"/>
<name>A0A7D5P630_9EURY</name>
<evidence type="ECO:0000313" key="1">
    <source>
        <dbReference type="EMBL" id="QLH78665.1"/>
    </source>
</evidence>
<accession>A0A7D5P630</accession>
<dbReference type="Proteomes" id="UP000509667">
    <property type="component" value="Chromosome"/>
</dbReference>
<dbReference type="KEGG" id="hrr:HZS55_15820"/>
<reference evidence="1 2" key="1">
    <citation type="submission" date="2020-07" db="EMBL/GenBank/DDBJ databases">
        <title>Halosimplex pelagicum sp. nov. and Halosimplex rubrum sp. nov., isolated from salted brown alga Laminaria, and emended description of the genus Halosimplex.</title>
        <authorList>
            <person name="Cui H."/>
        </authorList>
    </citation>
    <scope>NUCLEOTIDE SEQUENCE [LARGE SCALE GENOMIC DNA]</scope>
    <source>
        <strain evidence="1 2">R27</strain>
    </source>
</reference>
<organism evidence="1 2">
    <name type="scientific">Halosimplex rubrum</name>
    <dbReference type="NCBI Taxonomy" id="869889"/>
    <lineage>
        <taxon>Archaea</taxon>
        <taxon>Methanobacteriati</taxon>
        <taxon>Methanobacteriota</taxon>
        <taxon>Stenosarchaea group</taxon>
        <taxon>Halobacteria</taxon>
        <taxon>Halobacteriales</taxon>
        <taxon>Haloarculaceae</taxon>
        <taxon>Halosimplex</taxon>
    </lineage>
</organism>